<proteinExistence type="predicted"/>
<reference evidence="1" key="1">
    <citation type="submission" date="2019-08" db="EMBL/GenBank/DDBJ databases">
        <title>Phocoena sinus (Vaquita) genome, mPhoSin1, primary haplotype.</title>
        <authorList>
            <person name="Morin P."/>
            <person name="Mountcastle J."/>
            <person name="Fungtammasan C."/>
            <person name="Rhie A."/>
            <person name="Rojas-Bracho L."/>
            <person name="Smith C.R."/>
            <person name="Taylor B.L."/>
            <person name="Gulland F.M.D."/>
            <person name="Musser W."/>
            <person name="Houck M."/>
            <person name="Haase B."/>
            <person name="Paez S."/>
            <person name="Howe K."/>
            <person name="Torrance J."/>
            <person name="Formenti G."/>
            <person name="Phillippy A."/>
            <person name="Ryder O."/>
            <person name="Jarvis E.D."/>
            <person name="Fedrigo O."/>
        </authorList>
    </citation>
    <scope>NUCLEOTIDE SEQUENCE [LARGE SCALE GENOMIC DNA]</scope>
</reference>
<name>A0A8C9BNB0_PHOSS</name>
<gene>
    <name evidence="1" type="primary">PTCD3</name>
</gene>
<keyword evidence="2" id="KW-1185">Reference proteome</keyword>
<dbReference type="Ensembl" id="ENSPSNT00000014323.1">
    <property type="protein sequence ID" value="ENSPSNP00000012660.1"/>
    <property type="gene ID" value="ENSPSNG00000009324.1"/>
</dbReference>
<dbReference type="AlphaFoldDB" id="A0A8C9BNB0"/>
<protein>
    <submittedName>
        <fullName evidence="1">Pentatricopeptide repeat domain 3</fullName>
    </submittedName>
</protein>
<evidence type="ECO:0000313" key="1">
    <source>
        <dbReference type="Ensembl" id="ENSPSNP00000012660.1"/>
    </source>
</evidence>
<reference evidence="1" key="2">
    <citation type="submission" date="2025-08" db="UniProtKB">
        <authorList>
            <consortium name="Ensembl"/>
        </authorList>
    </citation>
    <scope>IDENTIFICATION</scope>
</reference>
<dbReference type="Proteomes" id="UP000694554">
    <property type="component" value="Chromosome 13"/>
</dbReference>
<dbReference type="GeneTree" id="ENSGT00390000016876"/>
<evidence type="ECO:0000313" key="2">
    <source>
        <dbReference type="Proteomes" id="UP000694554"/>
    </source>
</evidence>
<accession>A0A8C9BNB0</accession>
<sequence length="71" mass="7553">MAAVPSARWLKVRRGLCLLLTGRRAGLCGRDSSSRFYSGSAAVPEVEGAGATGTEEVVIPKKKTCDLERSE</sequence>
<organism evidence="1 2">
    <name type="scientific">Phocoena sinus</name>
    <name type="common">Vaquita</name>
    <dbReference type="NCBI Taxonomy" id="42100"/>
    <lineage>
        <taxon>Eukaryota</taxon>
        <taxon>Metazoa</taxon>
        <taxon>Chordata</taxon>
        <taxon>Craniata</taxon>
        <taxon>Vertebrata</taxon>
        <taxon>Euteleostomi</taxon>
        <taxon>Mammalia</taxon>
        <taxon>Eutheria</taxon>
        <taxon>Laurasiatheria</taxon>
        <taxon>Artiodactyla</taxon>
        <taxon>Whippomorpha</taxon>
        <taxon>Cetacea</taxon>
        <taxon>Odontoceti</taxon>
        <taxon>Phocoenidae</taxon>
        <taxon>Phocoena</taxon>
    </lineage>
</organism>
<reference evidence="1" key="3">
    <citation type="submission" date="2025-09" db="UniProtKB">
        <authorList>
            <consortium name="Ensembl"/>
        </authorList>
    </citation>
    <scope>IDENTIFICATION</scope>
</reference>